<keyword evidence="5" id="KW-1185">Reference proteome</keyword>
<keyword evidence="4" id="KW-0969">Cilium</keyword>
<reference evidence="5" key="1">
    <citation type="submission" date="2015-08" db="EMBL/GenBank/DDBJ databases">
        <title>Complete Genome Sequence of Azospirillum thiophilum BV-S.</title>
        <authorList>
            <person name="Fomenkov A."/>
            <person name="Vincze T."/>
            <person name="Grabovich M."/>
            <person name="Dubinina G."/>
            <person name="Orlova M."/>
            <person name="Belousova E."/>
            <person name="Roberts R.J."/>
        </authorList>
    </citation>
    <scope>NUCLEOTIDE SEQUENCE [LARGE SCALE GENOMIC DNA]</scope>
    <source>
        <strain evidence="5">BV-S</strain>
    </source>
</reference>
<evidence type="ECO:0000313" key="4">
    <source>
        <dbReference type="EMBL" id="ALG74937.1"/>
    </source>
</evidence>
<keyword evidence="2" id="KW-1005">Bacterial flagellum biogenesis</keyword>
<evidence type="ECO:0000256" key="2">
    <source>
        <dbReference type="ARBA" id="ARBA00022795"/>
    </source>
</evidence>
<sequence>MALKLRLKPCERVVINGCVVQNENRRYTLTVSNFAQIIRGSDILQEEDAVTPVRRAYFLIQNMLLDPTAAATGGGAVADAMAQLYTAFTRPDIQDRIARAMGHVGERDYYKALAALRPVMDYEGTLLAATGAAAAVPAIRLDQQAADQYATGQHAFDQHAGG</sequence>
<dbReference type="GO" id="GO:1902209">
    <property type="term" value="P:negative regulation of bacterial-type flagellum assembly"/>
    <property type="evidence" value="ECO:0007669"/>
    <property type="project" value="InterPro"/>
</dbReference>
<dbReference type="InterPro" id="IPR009967">
    <property type="entry name" value="Flagellum_FlbT"/>
</dbReference>
<dbReference type="KEGG" id="ati:AL072_28460"/>
<keyword evidence="4" id="KW-0282">Flagellum</keyword>
<dbReference type="RefSeq" id="WP_045584887.1">
    <property type="nucleotide sequence ID" value="NZ_CP012406.1"/>
</dbReference>
<gene>
    <name evidence="4" type="ORF">AL072_28460</name>
</gene>
<evidence type="ECO:0000256" key="3">
    <source>
        <dbReference type="ARBA" id="ARBA00022884"/>
    </source>
</evidence>
<accession>A0AAC8W4M4</accession>
<dbReference type="EMBL" id="CP012406">
    <property type="protein sequence ID" value="ALG74937.1"/>
    <property type="molecule type" value="Genomic_DNA"/>
</dbReference>
<dbReference type="Proteomes" id="UP000069935">
    <property type="component" value="Chromosome 6"/>
</dbReference>
<evidence type="ECO:0000256" key="1">
    <source>
        <dbReference type="ARBA" id="ARBA00022491"/>
    </source>
</evidence>
<keyword evidence="3" id="KW-0694">RNA-binding</keyword>
<organism evidence="4 5">
    <name type="scientific">Azospirillum thiophilum</name>
    <dbReference type="NCBI Taxonomy" id="528244"/>
    <lineage>
        <taxon>Bacteria</taxon>
        <taxon>Pseudomonadati</taxon>
        <taxon>Pseudomonadota</taxon>
        <taxon>Alphaproteobacteria</taxon>
        <taxon>Rhodospirillales</taxon>
        <taxon>Azospirillaceae</taxon>
        <taxon>Azospirillum</taxon>
    </lineage>
</organism>
<evidence type="ECO:0000313" key="5">
    <source>
        <dbReference type="Proteomes" id="UP000069935"/>
    </source>
</evidence>
<keyword evidence="1" id="KW-0678">Repressor</keyword>
<name>A0AAC8W4M4_9PROT</name>
<dbReference type="AlphaFoldDB" id="A0AAC8W4M4"/>
<reference evidence="4 5" key="2">
    <citation type="journal article" date="2016" name="Genome Announc.">
        <title>Complete Genome Sequence of a Strain of Azospirillum thiophilum Isolated from a Sulfide Spring.</title>
        <authorList>
            <person name="Fomenkov A."/>
            <person name="Vincze T."/>
            <person name="Grabovich M."/>
            <person name="Anton B.P."/>
            <person name="Dubinina G."/>
            <person name="Orlova M."/>
            <person name="Belousova E."/>
            <person name="Roberts R.J."/>
        </authorList>
    </citation>
    <scope>NUCLEOTIDE SEQUENCE [LARGE SCALE GENOMIC DNA]</scope>
    <source>
        <strain evidence="4 5">BV-S</strain>
    </source>
</reference>
<dbReference type="GO" id="GO:0006402">
    <property type="term" value="P:mRNA catabolic process"/>
    <property type="evidence" value="ECO:0007669"/>
    <property type="project" value="InterPro"/>
</dbReference>
<proteinExistence type="predicted"/>
<dbReference type="Pfam" id="PF07378">
    <property type="entry name" value="FlbT"/>
    <property type="match status" value="1"/>
</dbReference>
<dbReference type="GO" id="GO:0044781">
    <property type="term" value="P:bacterial-type flagellum organization"/>
    <property type="evidence" value="ECO:0007669"/>
    <property type="project" value="UniProtKB-KW"/>
</dbReference>
<protein>
    <submittedName>
        <fullName evidence="4">Flagellar protein</fullName>
    </submittedName>
</protein>
<keyword evidence="4" id="KW-0966">Cell projection</keyword>
<dbReference type="GO" id="GO:0048027">
    <property type="term" value="F:mRNA 5'-UTR binding"/>
    <property type="evidence" value="ECO:0007669"/>
    <property type="project" value="InterPro"/>
</dbReference>